<evidence type="ECO:0000256" key="4">
    <source>
        <dbReference type="ARBA" id="ARBA00022723"/>
    </source>
</evidence>
<comment type="caution">
    <text evidence="7">The sequence shown here is derived from an EMBL/GenBank/DDBJ whole genome shotgun (WGS) entry which is preliminary data.</text>
</comment>
<keyword evidence="8" id="KW-1185">Reference proteome</keyword>
<dbReference type="EMBL" id="WOCE01000021">
    <property type="protein sequence ID" value="KAE9589845.1"/>
    <property type="molecule type" value="Genomic_DNA"/>
</dbReference>
<evidence type="ECO:0000256" key="5">
    <source>
        <dbReference type="ARBA" id="ARBA00022989"/>
    </source>
</evidence>
<dbReference type="GO" id="GO:0020037">
    <property type="term" value="F:heme binding"/>
    <property type="evidence" value="ECO:0007669"/>
    <property type="project" value="InterPro"/>
</dbReference>
<dbReference type="AlphaFoldDB" id="A0A6A4NG88"/>
<dbReference type="InterPro" id="IPR002401">
    <property type="entry name" value="Cyt_P450_E_grp-I"/>
</dbReference>
<sequence length="322" mass="37038">MKAEKNNDGFVLVIKEARFAVFCILVAICFGLEMDEESVERMDQVMKNVLITLNPRLDDYLPILSPFFSKQRKRALEVRKEQVEFIVPIMEQRKSAIQNPGSDQSATTFSYLDTLFDLKIQEFLNGGTDTTATALEWGIAQLINNPQVQTKLFQEIKETVGDKKVDEQDVDKMPYLHAIVKELLRKHPPTHFVLTHAVTEPTTLAGYDIPTNANAEDPRLWTNPEKFDPERICPGLAMGTVHIHLMLARMVQEFEWSSYPQGNKLDFTAKLEFTVVMKESLRATIKTRTYLFGYGFYEETDHLSHFLSQDQSECYNMNKIKN</sequence>
<evidence type="ECO:0000256" key="6">
    <source>
        <dbReference type="ARBA" id="ARBA00023136"/>
    </source>
</evidence>
<evidence type="ECO:0000256" key="1">
    <source>
        <dbReference type="ARBA" id="ARBA00001971"/>
    </source>
</evidence>
<dbReference type="PANTHER" id="PTHR24298:SF47">
    <property type="entry name" value="CYTOCHROME P450 77A4"/>
    <property type="match status" value="1"/>
</dbReference>
<evidence type="ECO:0000313" key="7">
    <source>
        <dbReference type="EMBL" id="KAE9589845.1"/>
    </source>
</evidence>
<dbReference type="PANTHER" id="PTHR24298">
    <property type="entry name" value="FLAVONOID 3'-MONOOXYGENASE-RELATED"/>
    <property type="match status" value="1"/>
</dbReference>
<evidence type="ECO:0000313" key="8">
    <source>
        <dbReference type="Proteomes" id="UP000447434"/>
    </source>
</evidence>
<dbReference type="GO" id="GO:0016020">
    <property type="term" value="C:membrane"/>
    <property type="evidence" value="ECO:0007669"/>
    <property type="project" value="UniProtKB-SubCell"/>
</dbReference>
<dbReference type="Pfam" id="PF00067">
    <property type="entry name" value="p450"/>
    <property type="match status" value="1"/>
</dbReference>
<dbReference type="Gene3D" id="1.10.630.10">
    <property type="entry name" value="Cytochrome P450"/>
    <property type="match status" value="1"/>
</dbReference>
<dbReference type="SUPFAM" id="SSF48264">
    <property type="entry name" value="Cytochrome P450"/>
    <property type="match status" value="1"/>
</dbReference>
<dbReference type="GO" id="GO:0016709">
    <property type="term" value="F:oxidoreductase activity, acting on paired donors, with incorporation or reduction of molecular oxygen, NAD(P)H as one donor, and incorporation of one atom of oxygen"/>
    <property type="evidence" value="ECO:0007669"/>
    <property type="project" value="TreeGrafter"/>
</dbReference>
<gene>
    <name evidence="7" type="ORF">Lalb_Chr21g0313241</name>
</gene>
<organism evidence="7 8">
    <name type="scientific">Lupinus albus</name>
    <name type="common">White lupine</name>
    <name type="synonym">Lupinus termis</name>
    <dbReference type="NCBI Taxonomy" id="3870"/>
    <lineage>
        <taxon>Eukaryota</taxon>
        <taxon>Viridiplantae</taxon>
        <taxon>Streptophyta</taxon>
        <taxon>Embryophyta</taxon>
        <taxon>Tracheophyta</taxon>
        <taxon>Spermatophyta</taxon>
        <taxon>Magnoliopsida</taxon>
        <taxon>eudicotyledons</taxon>
        <taxon>Gunneridae</taxon>
        <taxon>Pentapetalae</taxon>
        <taxon>rosids</taxon>
        <taxon>fabids</taxon>
        <taxon>Fabales</taxon>
        <taxon>Fabaceae</taxon>
        <taxon>Papilionoideae</taxon>
        <taxon>50 kb inversion clade</taxon>
        <taxon>genistoids sensu lato</taxon>
        <taxon>core genistoids</taxon>
        <taxon>Genisteae</taxon>
        <taxon>Lupinus</taxon>
    </lineage>
</organism>
<comment type="subcellular location">
    <subcellularLocation>
        <location evidence="2">Membrane</location>
        <topology evidence="2">Single-pass membrane protein</topology>
    </subcellularLocation>
</comment>
<evidence type="ECO:0000256" key="2">
    <source>
        <dbReference type="ARBA" id="ARBA00004167"/>
    </source>
</evidence>
<dbReference type="PRINTS" id="PR00463">
    <property type="entry name" value="EP450I"/>
</dbReference>
<proteinExistence type="predicted"/>
<dbReference type="GO" id="GO:0005506">
    <property type="term" value="F:iron ion binding"/>
    <property type="evidence" value="ECO:0007669"/>
    <property type="project" value="InterPro"/>
</dbReference>
<name>A0A6A4NG88_LUPAL</name>
<dbReference type="OrthoDB" id="1470350at2759"/>
<keyword evidence="5" id="KW-1133">Transmembrane helix</keyword>
<evidence type="ECO:0000256" key="3">
    <source>
        <dbReference type="ARBA" id="ARBA00022692"/>
    </source>
</evidence>
<dbReference type="PRINTS" id="PR00385">
    <property type="entry name" value="P450"/>
</dbReference>
<accession>A0A6A4NG88</accession>
<keyword evidence="3" id="KW-0812">Transmembrane</keyword>
<keyword evidence="4" id="KW-0479">Metal-binding</keyword>
<protein>
    <submittedName>
        <fullName evidence="7">Putative cytochrome P450</fullName>
    </submittedName>
</protein>
<dbReference type="Proteomes" id="UP000447434">
    <property type="component" value="Chromosome 21"/>
</dbReference>
<dbReference type="InterPro" id="IPR001128">
    <property type="entry name" value="Cyt_P450"/>
</dbReference>
<dbReference type="InterPro" id="IPR036396">
    <property type="entry name" value="Cyt_P450_sf"/>
</dbReference>
<reference evidence="8" key="1">
    <citation type="journal article" date="2020" name="Nat. Commun.">
        <title>Genome sequence of the cluster root forming white lupin.</title>
        <authorList>
            <person name="Hufnagel B."/>
            <person name="Marques A."/>
            <person name="Soriano A."/>
            <person name="Marques L."/>
            <person name="Divol F."/>
            <person name="Doumas P."/>
            <person name="Sallet E."/>
            <person name="Mancinotti D."/>
            <person name="Carrere S."/>
            <person name="Marande W."/>
            <person name="Arribat S."/>
            <person name="Keller J."/>
            <person name="Huneau C."/>
            <person name="Blein T."/>
            <person name="Aime D."/>
            <person name="Laguerre M."/>
            <person name="Taylor J."/>
            <person name="Schubert V."/>
            <person name="Nelson M."/>
            <person name="Geu-Flores F."/>
            <person name="Crespi M."/>
            <person name="Gallardo-Guerrero K."/>
            <person name="Delaux P.-M."/>
            <person name="Salse J."/>
            <person name="Berges H."/>
            <person name="Guyot R."/>
            <person name="Gouzy J."/>
            <person name="Peret B."/>
        </authorList>
    </citation>
    <scope>NUCLEOTIDE SEQUENCE [LARGE SCALE GENOMIC DNA]</scope>
    <source>
        <strain evidence="8">cv. Amiga</strain>
    </source>
</reference>
<keyword evidence="6" id="KW-0472">Membrane</keyword>
<comment type="cofactor">
    <cofactor evidence="1">
        <name>heme</name>
        <dbReference type="ChEBI" id="CHEBI:30413"/>
    </cofactor>
</comment>
<dbReference type="InterPro" id="IPR051103">
    <property type="entry name" value="Plant_metabolite_P450s"/>
</dbReference>